<dbReference type="GO" id="GO:0016614">
    <property type="term" value="F:oxidoreductase activity, acting on CH-OH group of donors"/>
    <property type="evidence" value="ECO:0007669"/>
    <property type="project" value="InterPro"/>
</dbReference>
<dbReference type="SUPFAM" id="SSF51905">
    <property type="entry name" value="FAD/NAD(P)-binding domain"/>
    <property type="match status" value="1"/>
</dbReference>
<dbReference type="PROSITE" id="PS51782">
    <property type="entry name" value="LYSM"/>
    <property type="match status" value="1"/>
</dbReference>
<evidence type="ECO:0000256" key="4">
    <source>
        <dbReference type="ARBA" id="ARBA00022827"/>
    </source>
</evidence>
<reference evidence="8" key="2">
    <citation type="submission" date="2015-03" db="EMBL/GenBank/DDBJ databases">
        <title>Genome sequence of Paenibacillus beijingensis strain DSM 24997T.</title>
        <authorList>
            <person name="Kwak Y."/>
            <person name="Shin J.-H."/>
        </authorList>
    </citation>
    <scope>NUCLEOTIDE SEQUENCE [LARGE SCALE GENOMIC DNA]</scope>
    <source>
        <strain evidence="8">DSM 24997</strain>
    </source>
</reference>
<dbReference type="InterPro" id="IPR036779">
    <property type="entry name" value="LysM_dom_sf"/>
</dbReference>
<evidence type="ECO:0000256" key="3">
    <source>
        <dbReference type="ARBA" id="ARBA00022630"/>
    </source>
</evidence>
<dbReference type="HOGENOM" id="CLU_469160_0_0_9"/>
<dbReference type="AlphaFoldDB" id="A0A0D5NL79"/>
<dbReference type="CDD" id="cd00118">
    <property type="entry name" value="LysM"/>
    <property type="match status" value="1"/>
</dbReference>
<dbReference type="Pfam" id="PF00732">
    <property type="entry name" value="GMC_oxred_N"/>
    <property type="match status" value="1"/>
</dbReference>
<dbReference type="PATRIC" id="fig|1126833.4.peg.3671"/>
<dbReference type="SUPFAM" id="SSF54373">
    <property type="entry name" value="FAD-linked reductases, C-terminal domain"/>
    <property type="match status" value="1"/>
</dbReference>
<dbReference type="OrthoDB" id="9787779at2"/>
<dbReference type="PANTHER" id="PTHR42784">
    <property type="entry name" value="PYRANOSE 2-OXIDASE"/>
    <property type="match status" value="1"/>
</dbReference>
<dbReference type="SUPFAM" id="SSF54106">
    <property type="entry name" value="LysM domain"/>
    <property type="match status" value="1"/>
</dbReference>
<reference evidence="7 8" key="1">
    <citation type="journal article" date="2015" name="J. Biotechnol.">
        <title>Complete genome sequence of Paenibacillus beijingensis 7188(T) (=DSM 24997(T)), a novel rhizobacterium from jujube garden soil.</title>
        <authorList>
            <person name="Kwak Y."/>
            <person name="Shin J.H."/>
        </authorList>
    </citation>
    <scope>NUCLEOTIDE SEQUENCE [LARGE SCALE GENOMIC DNA]</scope>
    <source>
        <strain evidence="7 8">DSM 24997</strain>
    </source>
</reference>
<name>A0A0D5NL79_9BACL</name>
<evidence type="ECO:0000256" key="5">
    <source>
        <dbReference type="ARBA" id="ARBA00023002"/>
    </source>
</evidence>
<evidence type="ECO:0000256" key="2">
    <source>
        <dbReference type="ARBA" id="ARBA00010790"/>
    </source>
</evidence>
<accession>A0A0D5NL79</accession>
<evidence type="ECO:0000313" key="8">
    <source>
        <dbReference type="Proteomes" id="UP000032633"/>
    </source>
</evidence>
<dbReference type="SMART" id="SM00257">
    <property type="entry name" value="LysM"/>
    <property type="match status" value="1"/>
</dbReference>
<keyword evidence="3" id="KW-0285">Flavoprotein</keyword>
<keyword evidence="8" id="KW-1185">Reference proteome</keyword>
<evidence type="ECO:0000256" key="1">
    <source>
        <dbReference type="ARBA" id="ARBA00001974"/>
    </source>
</evidence>
<comment type="similarity">
    <text evidence="2">Belongs to the GMC oxidoreductase family.</text>
</comment>
<dbReference type="InterPro" id="IPR036188">
    <property type="entry name" value="FAD/NAD-bd_sf"/>
</dbReference>
<gene>
    <name evidence="7" type="ORF">VN24_16735</name>
</gene>
<proteinExistence type="inferred from homology"/>
<dbReference type="InterPro" id="IPR051473">
    <property type="entry name" value="P2Ox-like"/>
</dbReference>
<dbReference type="RefSeq" id="WP_045671323.1">
    <property type="nucleotide sequence ID" value="NZ_CP011058.1"/>
</dbReference>
<dbReference type="EMBL" id="CP011058">
    <property type="protein sequence ID" value="AJY75895.1"/>
    <property type="molecule type" value="Genomic_DNA"/>
</dbReference>
<keyword evidence="4" id="KW-0274">FAD</keyword>
<dbReference type="PANTHER" id="PTHR42784:SF1">
    <property type="entry name" value="PYRANOSE 2-OXIDASE"/>
    <property type="match status" value="1"/>
</dbReference>
<dbReference type="Gene3D" id="3.50.50.60">
    <property type="entry name" value="FAD/NAD(P)-binding domain"/>
    <property type="match status" value="2"/>
</dbReference>
<dbReference type="Proteomes" id="UP000032633">
    <property type="component" value="Chromosome"/>
</dbReference>
<feature type="domain" description="LysM" evidence="6">
    <location>
        <begin position="6"/>
        <end position="51"/>
    </location>
</feature>
<keyword evidence="5" id="KW-0560">Oxidoreductase</keyword>
<dbReference type="InterPro" id="IPR000172">
    <property type="entry name" value="GMC_OxRdtase_N"/>
</dbReference>
<dbReference type="Pfam" id="PF05199">
    <property type="entry name" value="GMC_oxred_C"/>
    <property type="match status" value="1"/>
</dbReference>
<organism evidence="7 8">
    <name type="scientific">Paenibacillus beijingensis</name>
    <dbReference type="NCBI Taxonomy" id="1126833"/>
    <lineage>
        <taxon>Bacteria</taxon>
        <taxon>Bacillati</taxon>
        <taxon>Bacillota</taxon>
        <taxon>Bacilli</taxon>
        <taxon>Bacillales</taxon>
        <taxon>Paenibacillaceae</taxon>
        <taxon>Paenibacillus</taxon>
    </lineage>
</organism>
<evidence type="ECO:0000313" key="7">
    <source>
        <dbReference type="EMBL" id="AJY75895.1"/>
    </source>
</evidence>
<evidence type="ECO:0000259" key="6">
    <source>
        <dbReference type="PROSITE" id="PS51782"/>
    </source>
</evidence>
<comment type="cofactor">
    <cofactor evidence="1">
        <name>FAD</name>
        <dbReference type="ChEBI" id="CHEBI:57692"/>
    </cofactor>
</comment>
<dbReference type="InterPro" id="IPR018392">
    <property type="entry name" value="LysM"/>
</dbReference>
<dbReference type="Gene3D" id="3.10.350.10">
    <property type="entry name" value="LysM domain"/>
    <property type="match status" value="1"/>
</dbReference>
<sequence>MGNPLKYYLANDGDTLVAIANRYNVEVDQLILLNPHLRDPDIKLGGCLLSIPPSTERKFDLSGIPVCPPRKIEYPMKQFIALTSLEQMAETDYDVIIVGTGAGGGAALWRLCERWRQTGKKVGVVERGPIVLQAHIANFPTLDGRFWDFFLDPLHSFPIGDFFPDMPGAREVFALGGRMLYWGLVSPRMSAFELQHLPVSAQEMETYYNIAEQQMFVSKQTEWVTPLQQAVLNRFWEKGVPQAQIAPKAINLDPARYGPVVYFSSISFLADASKLHPYDLAIHARAIRILTANKKVAGIEVMTPDKTTYSLRTKSLVISANAFETPRLLLYSGINDGPIGHYLTNHSFLDFTLRASAKPAYLPDIGNPPYMEWPAQILVPESVGKPFQLQFLRSGYSRIGQQRFELSGLSFGKVESRYENKLFLNRNRQDVYGIPEIQVDFSYSARDNEIIGEIIESIHKTADLLGFDLPPDYCLHTPGTDYHEMGTCRMGFDPATSAADPYGQIHGTEGLYIADNSVLPTTGAANPTLTTVALAIRTADYISGRTAH</sequence>
<protein>
    <recommendedName>
        <fullName evidence="6">LysM domain-containing protein</fullName>
    </recommendedName>
</protein>
<dbReference type="InterPro" id="IPR007867">
    <property type="entry name" value="GMC_OxRtase_C"/>
</dbReference>
<dbReference type="Pfam" id="PF01476">
    <property type="entry name" value="LysM"/>
    <property type="match status" value="1"/>
</dbReference>
<dbReference type="KEGG" id="pbj:VN24_16735"/>
<dbReference type="STRING" id="1126833.VN24_16735"/>
<dbReference type="GO" id="GO:0050660">
    <property type="term" value="F:flavin adenine dinucleotide binding"/>
    <property type="evidence" value="ECO:0007669"/>
    <property type="project" value="InterPro"/>
</dbReference>